<dbReference type="InterPro" id="IPR049941">
    <property type="entry name" value="LPLAT_7/PORCN-like"/>
</dbReference>
<dbReference type="AlphaFoldDB" id="A0A024TC85"/>
<dbReference type="GO" id="GO:0030258">
    <property type="term" value="P:lipid modification"/>
    <property type="evidence" value="ECO:0007669"/>
    <property type="project" value="TreeGrafter"/>
</dbReference>
<keyword evidence="3 7" id="KW-0812">Transmembrane</keyword>
<dbReference type="OrthoDB" id="286734at2759"/>
<dbReference type="RefSeq" id="XP_008880481.1">
    <property type="nucleotide sequence ID" value="XM_008882259.1"/>
</dbReference>
<dbReference type="VEuPathDB" id="FungiDB:H310_14403"/>
<dbReference type="Pfam" id="PF03062">
    <property type="entry name" value="MBOAT"/>
    <property type="match status" value="1"/>
</dbReference>
<evidence type="ECO:0000256" key="1">
    <source>
        <dbReference type="ARBA" id="ARBA00004141"/>
    </source>
</evidence>
<evidence type="ECO:0000256" key="7">
    <source>
        <dbReference type="SAM" id="Phobius"/>
    </source>
</evidence>
<proteinExistence type="predicted"/>
<evidence type="ECO:0008006" key="9">
    <source>
        <dbReference type="Google" id="ProtNLM"/>
    </source>
</evidence>
<dbReference type="PANTHER" id="PTHR13906">
    <property type="entry name" value="PORCUPINE"/>
    <property type="match status" value="1"/>
</dbReference>
<sequence>MDSLVHHVHHHVRRRRDRAGQVCPTTRVWIKHGIHVGVAFVPHLRGLPRMEFGFHGASNAARYQAHVVCVQRVGWDGPQARHGPDQPPTCQGVCDPPPPRDLDFAVVDRVLRNTSTWKSCLGSALTKLVVGLTCMAAMATFGASFNLHKILHTTFPSVVHQWGAVYMALLITRCKYYFAWKVAEGSTVLSGFGFEGFSKDGHVKGWNGVSNVDILGFEMGQSIRDLSRAWNQGTQAWLQRYVYERMNNSLLATYFVSAIWHGFYPGYYLFFLSVPLPTAVNRLARSILRPYVVDNKTFKCLYDVVGTIATALTINYLAVAFVSLSWENSVHGWRTLLFLGHIILVAVYLSLTVVPRKKVAKAA</sequence>
<dbReference type="InterPro" id="IPR004299">
    <property type="entry name" value="MBOAT_fam"/>
</dbReference>
<dbReference type="GeneID" id="20091453"/>
<keyword evidence="6" id="KW-0012">Acyltransferase</keyword>
<feature type="transmembrane region" description="Helical" evidence="7">
    <location>
        <begin position="336"/>
        <end position="354"/>
    </location>
</feature>
<evidence type="ECO:0000256" key="3">
    <source>
        <dbReference type="ARBA" id="ARBA00022692"/>
    </source>
</evidence>
<evidence type="ECO:0000313" key="8">
    <source>
        <dbReference type="EMBL" id="ETV90917.1"/>
    </source>
</evidence>
<organism evidence="8">
    <name type="scientific">Aphanomyces invadans</name>
    <dbReference type="NCBI Taxonomy" id="157072"/>
    <lineage>
        <taxon>Eukaryota</taxon>
        <taxon>Sar</taxon>
        <taxon>Stramenopiles</taxon>
        <taxon>Oomycota</taxon>
        <taxon>Saprolegniomycetes</taxon>
        <taxon>Saprolegniales</taxon>
        <taxon>Verrucalvaceae</taxon>
        <taxon>Aphanomyces</taxon>
    </lineage>
</organism>
<feature type="transmembrane region" description="Helical" evidence="7">
    <location>
        <begin position="301"/>
        <end position="324"/>
    </location>
</feature>
<evidence type="ECO:0000256" key="5">
    <source>
        <dbReference type="ARBA" id="ARBA00023136"/>
    </source>
</evidence>
<keyword evidence="4 7" id="KW-1133">Transmembrane helix</keyword>
<name>A0A024TC85_9STRA</name>
<comment type="subcellular location">
    <subcellularLocation>
        <location evidence="1">Membrane</location>
        <topology evidence="1">Multi-pass membrane protein</topology>
    </subcellularLocation>
</comment>
<reference evidence="8" key="1">
    <citation type="submission" date="2013-12" db="EMBL/GenBank/DDBJ databases">
        <title>The Genome Sequence of Aphanomyces invadans NJM9701.</title>
        <authorList>
            <consortium name="The Broad Institute Genomics Platform"/>
            <person name="Russ C."/>
            <person name="Tyler B."/>
            <person name="van West P."/>
            <person name="Dieguez-Uribeondo J."/>
            <person name="Young S.K."/>
            <person name="Zeng Q."/>
            <person name="Gargeya S."/>
            <person name="Fitzgerald M."/>
            <person name="Abouelleil A."/>
            <person name="Alvarado L."/>
            <person name="Chapman S.B."/>
            <person name="Gainer-Dewar J."/>
            <person name="Goldberg J."/>
            <person name="Griggs A."/>
            <person name="Gujja S."/>
            <person name="Hansen M."/>
            <person name="Howarth C."/>
            <person name="Imamovic A."/>
            <person name="Ireland A."/>
            <person name="Larimer J."/>
            <person name="McCowan C."/>
            <person name="Murphy C."/>
            <person name="Pearson M."/>
            <person name="Poon T.W."/>
            <person name="Priest M."/>
            <person name="Roberts A."/>
            <person name="Saif S."/>
            <person name="Shea T."/>
            <person name="Sykes S."/>
            <person name="Wortman J."/>
            <person name="Nusbaum C."/>
            <person name="Birren B."/>
        </authorList>
    </citation>
    <scope>NUCLEOTIDE SEQUENCE [LARGE SCALE GENOMIC DNA]</scope>
    <source>
        <strain evidence="8">NJM9701</strain>
    </source>
</reference>
<evidence type="ECO:0000256" key="4">
    <source>
        <dbReference type="ARBA" id="ARBA00022989"/>
    </source>
</evidence>
<keyword evidence="2" id="KW-0808">Transferase</keyword>
<keyword evidence="5 7" id="KW-0472">Membrane</keyword>
<dbReference type="GO" id="GO:0016746">
    <property type="term" value="F:acyltransferase activity"/>
    <property type="evidence" value="ECO:0007669"/>
    <property type="project" value="UniProtKB-KW"/>
</dbReference>
<dbReference type="GO" id="GO:0016020">
    <property type="term" value="C:membrane"/>
    <property type="evidence" value="ECO:0007669"/>
    <property type="project" value="UniProtKB-SubCell"/>
</dbReference>
<dbReference type="PANTHER" id="PTHR13906:SF4">
    <property type="entry name" value="LYSOPHOSPHOLIPID ACYLTRANSFERASE 6"/>
    <property type="match status" value="1"/>
</dbReference>
<evidence type="ECO:0000256" key="2">
    <source>
        <dbReference type="ARBA" id="ARBA00022679"/>
    </source>
</evidence>
<dbReference type="EMBL" id="KI914019">
    <property type="protein sequence ID" value="ETV90917.1"/>
    <property type="molecule type" value="Genomic_DNA"/>
</dbReference>
<feature type="transmembrane region" description="Helical" evidence="7">
    <location>
        <begin position="258"/>
        <end position="280"/>
    </location>
</feature>
<protein>
    <recommendedName>
        <fullName evidence="9">Lysophospholipid acyltransferase</fullName>
    </recommendedName>
</protein>
<gene>
    <name evidence="8" type="ORF">H310_14403</name>
</gene>
<evidence type="ECO:0000256" key="6">
    <source>
        <dbReference type="ARBA" id="ARBA00023315"/>
    </source>
</evidence>
<accession>A0A024TC85</accession>